<dbReference type="Pfam" id="PF02954">
    <property type="entry name" value="HTH_8"/>
    <property type="match status" value="1"/>
</dbReference>
<dbReference type="OrthoDB" id="9814761at2"/>
<dbReference type="InterPro" id="IPR009057">
    <property type="entry name" value="Homeodomain-like_sf"/>
</dbReference>
<dbReference type="GO" id="GO:0043565">
    <property type="term" value="F:sequence-specific DNA binding"/>
    <property type="evidence" value="ECO:0007669"/>
    <property type="project" value="InterPro"/>
</dbReference>
<dbReference type="GO" id="GO:0005524">
    <property type="term" value="F:ATP binding"/>
    <property type="evidence" value="ECO:0007669"/>
    <property type="project" value="UniProtKB-KW"/>
</dbReference>
<evidence type="ECO:0000256" key="6">
    <source>
        <dbReference type="SAM" id="Coils"/>
    </source>
</evidence>
<name>A0A250IAE4_9BACT</name>
<dbReference type="InterPro" id="IPR025943">
    <property type="entry name" value="Sigma_54_int_dom_ATP-bd_2"/>
</dbReference>
<dbReference type="PANTHER" id="PTHR32071">
    <property type="entry name" value="TRANSCRIPTIONAL REGULATORY PROTEIN"/>
    <property type="match status" value="1"/>
</dbReference>
<dbReference type="SUPFAM" id="SSF111126">
    <property type="entry name" value="Ligand-binding domain in the NO signalling and Golgi transport"/>
    <property type="match status" value="1"/>
</dbReference>
<evidence type="ECO:0000256" key="1">
    <source>
        <dbReference type="ARBA" id="ARBA00022741"/>
    </source>
</evidence>
<dbReference type="Proteomes" id="UP000217289">
    <property type="component" value="Chromosome"/>
</dbReference>
<dbReference type="AlphaFoldDB" id="A0A250IAE4"/>
<evidence type="ECO:0000256" key="5">
    <source>
        <dbReference type="ARBA" id="ARBA00023163"/>
    </source>
</evidence>
<evidence type="ECO:0000256" key="2">
    <source>
        <dbReference type="ARBA" id="ARBA00022840"/>
    </source>
</evidence>
<dbReference type="InterPro" id="IPR010523">
    <property type="entry name" value="XylR_N"/>
</dbReference>
<keyword evidence="9" id="KW-1185">Reference proteome</keyword>
<dbReference type="RefSeq" id="WP_095976843.1">
    <property type="nucleotide sequence ID" value="NZ_CP022163.1"/>
</dbReference>
<accession>A0A250IAE4</accession>
<dbReference type="SMART" id="SM00382">
    <property type="entry name" value="AAA"/>
    <property type="match status" value="1"/>
</dbReference>
<evidence type="ECO:0000313" key="8">
    <source>
        <dbReference type="EMBL" id="ATB28132.1"/>
    </source>
</evidence>
<dbReference type="PROSITE" id="PS00675">
    <property type="entry name" value="SIGMA54_INTERACT_1"/>
    <property type="match status" value="1"/>
</dbReference>
<dbReference type="SUPFAM" id="SSF46689">
    <property type="entry name" value="Homeodomain-like"/>
    <property type="match status" value="1"/>
</dbReference>
<dbReference type="InterPro" id="IPR025662">
    <property type="entry name" value="Sigma_54_int_dom_ATP-bd_1"/>
</dbReference>
<keyword evidence="5" id="KW-0804">Transcription</keyword>
<dbReference type="InterPro" id="IPR002197">
    <property type="entry name" value="HTH_Fis"/>
</dbReference>
<dbReference type="PROSITE" id="PS50045">
    <property type="entry name" value="SIGMA54_INTERACT_4"/>
    <property type="match status" value="1"/>
</dbReference>
<keyword evidence="2" id="KW-0067">ATP-binding</keyword>
<dbReference type="InterPro" id="IPR002078">
    <property type="entry name" value="Sigma_54_int"/>
</dbReference>
<dbReference type="KEGG" id="mbd:MEBOL_001577"/>
<keyword evidence="4" id="KW-0238">DNA-binding</keyword>
<dbReference type="Pfam" id="PF02830">
    <property type="entry name" value="V4R"/>
    <property type="match status" value="1"/>
</dbReference>
<dbReference type="PRINTS" id="PR01590">
    <property type="entry name" value="HTHFIS"/>
</dbReference>
<keyword evidence="1" id="KW-0547">Nucleotide-binding</keyword>
<gene>
    <name evidence="8" type="ORF">MEBOL_001577</name>
</gene>
<feature type="coiled-coil region" evidence="6">
    <location>
        <begin position="204"/>
        <end position="231"/>
    </location>
</feature>
<dbReference type="Gene3D" id="1.10.10.60">
    <property type="entry name" value="Homeodomain-like"/>
    <property type="match status" value="1"/>
</dbReference>
<evidence type="ECO:0000313" key="9">
    <source>
        <dbReference type="Proteomes" id="UP000217289"/>
    </source>
</evidence>
<dbReference type="Gene3D" id="3.30.1380.20">
    <property type="entry name" value="Trafficking protein particle complex subunit 3"/>
    <property type="match status" value="1"/>
</dbReference>
<dbReference type="GO" id="GO:0006355">
    <property type="term" value="P:regulation of DNA-templated transcription"/>
    <property type="evidence" value="ECO:0007669"/>
    <property type="project" value="InterPro"/>
</dbReference>
<keyword evidence="3" id="KW-0805">Transcription regulation</keyword>
<dbReference type="Pfam" id="PF25601">
    <property type="entry name" value="AAA_lid_14"/>
    <property type="match status" value="1"/>
</dbReference>
<evidence type="ECO:0000256" key="4">
    <source>
        <dbReference type="ARBA" id="ARBA00023125"/>
    </source>
</evidence>
<sequence>MAAKLELDLREILTFEPGGGLIHFAGQRVLLWDPVAMGLLRKELIDTLGMTAARGLLTRMGYAHGWRTAETMKDALPWADEAQWRRAGGRLHTLQGQVVLEPVERREEDGPAPFAEALWHDSYEAEQHLLHLGTAEEPVCWSLTGFASGYMSYCNGKPIYCLETRCVGRGDPVCQIIGKPEEEWSEPCREALRFYETRCMEGALAQVTDALKQAERKLRAKRQTLARVSGVKEDPAGMVARTQAMKQVLDLARRAARVDSTVLITGESGVGKERIARLIHEESGRAHKAFVAVNCAAVTESLLESELFGHARGAFTGATHDRPGLFEAAHGGTLFLDEVGEVPAAMQAKLLRALQEREVRRVGENTSRKVDVRVVAATNRLLPTEVAAARFRQDLYYRLRVIELKVPPLRERRDDILPLARMLLAEATERLGRRVQGLSPEAAEQLLRYEWPGNVRELSNALERAVALCEGSRVEKDDLPEEVRVAPPTFLPGDSPRTLEAMEREYVLAVLARNGGNRARTAEQLDIGIATLYRKLKQYGEPETAH</sequence>
<dbReference type="EMBL" id="CP022163">
    <property type="protein sequence ID" value="ATB28132.1"/>
    <property type="molecule type" value="Genomic_DNA"/>
</dbReference>
<dbReference type="InterPro" id="IPR003593">
    <property type="entry name" value="AAA+_ATPase"/>
</dbReference>
<dbReference type="InterPro" id="IPR025944">
    <property type="entry name" value="Sigma_54_int_dom_CS"/>
</dbReference>
<evidence type="ECO:0000256" key="3">
    <source>
        <dbReference type="ARBA" id="ARBA00023015"/>
    </source>
</evidence>
<keyword evidence="6" id="KW-0175">Coiled coil</keyword>
<dbReference type="FunFam" id="3.40.50.300:FF:000006">
    <property type="entry name" value="DNA-binding transcriptional regulator NtrC"/>
    <property type="match status" value="1"/>
</dbReference>
<dbReference type="SMART" id="SM00989">
    <property type="entry name" value="V4R"/>
    <property type="match status" value="1"/>
</dbReference>
<dbReference type="PROSITE" id="PS00688">
    <property type="entry name" value="SIGMA54_INTERACT_3"/>
    <property type="match status" value="1"/>
</dbReference>
<proteinExistence type="predicted"/>
<dbReference type="PROSITE" id="PS00676">
    <property type="entry name" value="SIGMA54_INTERACT_2"/>
    <property type="match status" value="1"/>
</dbReference>
<dbReference type="SUPFAM" id="SSF52540">
    <property type="entry name" value="P-loop containing nucleoside triphosphate hydrolases"/>
    <property type="match status" value="1"/>
</dbReference>
<protein>
    <submittedName>
        <fullName evidence="8">Sigma-54-dependent Fis family transcriptional regulator</fullName>
    </submittedName>
</protein>
<dbReference type="InterPro" id="IPR027417">
    <property type="entry name" value="P-loop_NTPase"/>
</dbReference>
<dbReference type="Pfam" id="PF00158">
    <property type="entry name" value="Sigma54_activat"/>
    <property type="match status" value="1"/>
</dbReference>
<dbReference type="InterPro" id="IPR058031">
    <property type="entry name" value="AAA_lid_NorR"/>
</dbReference>
<dbReference type="Pfam" id="PF06505">
    <property type="entry name" value="XylR_N"/>
    <property type="match status" value="1"/>
</dbReference>
<organism evidence="8 9">
    <name type="scientific">Melittangium boletus DSM 14713</name>
    <dbReference type="NCBI Taxonomy" id="1294270"/>
    <lineage>
        <taxon>Bacteria</taxon>
        <taxon>Pseudomonadati</taxon>
        <taxon>Myxococcota</taxon>
        <taxon>Myxococcia</taxon>
        <taxon>Myxococcales</taxon>
        <taxon>Cystobacterineae</taxon>
        <taxon>Archangiaceae</taxon>
        <taxon>Melittangium</taxon>
    </lineage>
</organism>
<dbReference type="CDD" id="cd00009">
    <property type="entry name" value="AAA"/>
    <property type="match status" value="1"/>
</dbReference>
<dbReference type="Gene3D" id="1.10.8.60">
    <property type="match status" value="1"/>
</dbReference>
<dbReference type="InterPro" id="IPR024096">
    <property type="entry name" value="NO_sig/Golgi_transp_ligand-bd"/>
</dbReference>
<reference evidence="8 9" key="1">
    <citation type="submission" date="2017-06" db="EMBL/GenBank/DDBJ databases">
        <authorList>
            <person name="Kim H.J."/>
            <person name="Triplett B.A."/>
        </authorList>
    </citation>
    <scope>NUCLEOTIDE SEQUENCE [LARGE SCALE GENOMIC DNA]</scope>
    <source>
        <strain evidence="8 9">DSM 14713</strain>
    </source>
</reference>
<evidence type="ECO:0000259" key="7">
    <source>
        <dbReference type="PROSITE" id="PS50045"/>
    </source>
</evidence>
<feature type="domain" description="Sigma-54 factor interaction" evidence="7">
    <location>
        <begin position="238"/>
        <end position="467"/>
    </location>
</feature>
<dbReference type="InterPro" id="IPR004096">
    <property type="entry name" value="V4R"/>
</dbReference>
<dbReference type="Gene3D" id="3.40.50.300">
    <property type="entry name" value="P-loop containing nucleotide triphosphate hydrolases"/>
    <property type="match status" value="1"/>
</dbReference>